<proteinExistence type="predicted"/>
<gene>
    <name evidence="1" type="ORF">FEM48_Zijuj02G0139300</name>
</gene>
<protein>
    <submittedName>
        <fullName evidence="1">Uncharacterized protein</fullName>
    </submittedName>
</protein>
<sequence>MLIFFGELINVDVEFDCFVKFLQISVKIQVPTLISVSTQTEQISFKIKKRISVPITVGEIRTKPIFRLEGSLLNMISFKQIMECFGEVQEKRDEDKLGIVNFHLHGDVR</sequence>
<reference evidence="1" key="1">
    <citation type="journal article" date="2021" name="Front. Plant Sci.">
        <title>Chromosome-Scale Genome Assembly for Chinese Sour Jujube and Insights Into Its Genome Evolution and Domestication Signature.</title>
        <authorList>
            <person name="Shen L.-Y."/>
            <person name="Luo H."/>
            <person name="Wang X.-L."/>
            <person name="Wang X.-M."/>
            <person name="Qiu X.-J."/>
            <person name="Liu H."/>
            <person name="Zhou S.-S."/>
            <person name="Jia K.-H."/>
            <person name="Nie S."/>
            <person name="Bao Y.-T."/>
            <person name="Zhang R.-G."/>
            <person name="Yun Q.-Z."/>
            <person name="Chai Y.-H."/>
            <person name="Lu J.-Y."/>
            <person name="Li Y."/>
            <person name="Zhao S.-W."/>
            <person name="Mao J.-F."/>
            <person name="Jia S.-G."/>
            <person name="Mao Y.-M."/>
        </authorList>
    </citation>
    <scope>NUCLEOTIDE SEQUENCE</scope>
    <source>
        <strain evidence="1">AT0</strain>
        <tissue evidence="1">Leaf</tissue>
    </source>
</reference>
<evidence type="ECO:0000313" key="2">
    <source>
        <dbReference type="Proteomes" id="UP000813462"/>
    </source>
</evidence>
<comment type="caution">
    <text evidence="1">The sequence shown here is derived from an EMBL/GenBank/DDBJ whole genome shotgun (WGS) entry which is preliminary data.</text>
</comment>
<evidence type="ECO:0000313" key="1">
    <source>
        <dbReference type="EMBL" id="KAH7543029.1"/>
    </source>
</evidence>
<organism evidence="1 2">
    <name type="scientific">Ziziphus jujuba var. spinosa</name>
    <dbReference type="NCBI Taxonomy" id="714518"/>
    <lineage>
        <taxon>Eukaryota</taxon>
        <taxon>Viridiplantae</taxon>
        <taxon>Streptophyta</taxon>
        <taxon>Embryophyta</taxon>
        <taxon>Tracheophyta</taxon>
        <taxon>Spermatophyta</taxon>
        <taxon>Magnoliopsida</taxon>
        <taxon>eudicotyledons</taxon>
        <taxon>Gunneridae</taxon>
        <taxon>Pentapetalae</taxon>
        <taxon>rosids</taxon>
        <taxon>fabids</taxon>
        <taxon>Rosales</taxon>
        <taxon>Rhamnaceae</taxon>
        <taxon>Paliureae</taxon>
        <taxon>Ziziphus</taxon>
    </lineage>
</organism>
<dbReference type="Proteomes" id="UP000813462">
    <property type="component" value="Unassembled WGS sequence"/>
</dbReference>
<dbReference type="AlphaFoldDB" id="A0A978VW34"/>
<accession>A0A978VW34</accession>
<name>A0A978VW34_ZIZJJ</name>
<dbReference type="EMBL" id="JAEACU010000002">
    <property type="protein sequence ID" value="KAH7543029.1"/>
    <property type="molecule type" value="Genomic_DNA"/>
</dbReference>